<reference evidence="1 2" key="1">
    <citation type="submission" date="2024-08" db="EMBL/GenBank/DDBJ databases">
        <title>Insights into the chromosomal genome structure of Flemingia macrophylla.</title>
        <authorList>
            <person name="Ding Y."/>
            <person name="Zhao Y."/>
            <person name="Bi W."/>
            <person name="Wu M."/>
            <person name="Zhao G."/>
            <person name="Gong Y."/>
            <person name="Li W."/>
            <person name="Zhang P."/>
        </authorList>
    </citation>
    <scope>NUCLEOTIDE SEQUENCE [LARGE SCALE GENOMIC DNA]</scope>
    <source>
        <strain evidence="1">DYQJB</strain>
        <tissue evidence="1">Leaf</tissue>
    </source>
</reference>
<keyword evidence="2" id="KW-1185">Reference proteome</keyword>
<organism evidence="1 2">
    <name type="scientific">Flemingia macrophylla</name>
    <dbReference type="NCBI Taxonomy" id="520843"/>
    <lineage>
        <taxon>Eukaryota</taxon>
        <taxon>Viridiplantae</taxon>
        <taxon>Streptophyta</taxon>
        <taxon>Embryophyta</taxon>
        <taxon>Tracheophyta</taxon>
        <taxon>Spermatophyta</taxon>
        <taxon>Magnoliopsida</taxon>
        <taxon>eudicotyledons</taxon>
        <taxon>Gunneridae</taxon>
        <taxon>Pentapetalae</taxon>
        <taxon>rosids</taxon>
        <taxon>fabids</taxon>
        <taxon>Fabales</taxon>
        <taxon>Fabaceae</taxon>
        <taxon>Papilionoideae</taxon>
        <taxon>50 kb inversion clade</taxon>
        <taxon>NPAAA clade</taxon>
        <taxon>indigoferoid/millettioid clade</taxon>
        <taxon>Phaseoleae</taxon>
        <taxon>Flemingia</taxon>
    </lineage>
</organism>
<sequence>MMLSIHEDKTKSNKCSKYSHARSNQVSPFSKLFEDANKHGSTIYVGSDPPSFHYCDFMHLQMFFKIFKNQINAMCSTWGPIQTLIFLH</sequence>
<comment type="caution">
    <text evidence="1">The sequence shown here is derived from an EMBL/GenBank/DDBJ whole genome shotgun (WGS) entry which is preliminary data.</text>
</comment>
<dbReference type="Proteomes" id="UP001603857">
    <property type="component" value="Unassembled WGS sequence"/>
</dbReference>
<name>A0ABD1NDD1_9FABA</name>
<evidence type="ECO:0000313" key="1">
    <source>
        <dbReference type="EMBL" id="KAL2345588.1"/>
    </source>
</evidence>
<dbReference type="AlphaFoldDB" id="A0ABD1NDD1"/>
<protein>
    <submittedName>
        <fullName evidence="1">Uncharacterized protein</fullName>
    </submittedName>
</protein>
<evidence type="ECO:0000313" key="2">
    <source>
        <dbReference type="Proteomes" id="UP001603857"/>
    </source>
</evidence>
<accession>A0ABD1NDD1</accession>
<gene>
    <name evidence="1" type="ORF">Fmac_006873</name>
</gene>
<proteinExistence type="predicted"/>
<dbReference type="EMBL" id="JBGMDY010000002">
    <property type="protein sequence ID" value="KAL2345588.1"/>
    <property type="molecule type" value="Genomic_DNA"/>
</dbReference>